<evidence type="ECO:0000256" key="1">
    <source>
        <dbReference type="ARBA" id="ARBA00022598"/>
    </source>
</evidence>
<gene>
    <name evidence="5" type="ORF">AN218_21355</name>
</gene>
<dbReference type="Gene3D" id="3.30.470.20">
    <property type="entry name" value="ATP-grasp fold, B domain"/>
    <property type="match status" value="1"/>
</dbReference>
<keyword evidence="3" id="KW-0067">ATP-binding</keyword>
<evidence type="ECO:0008006" key="7">
    <source>
        <dbReference type="Google" id="ProtNLM"/>
    </source>
</evidence>
<dbReference type="Proteomes" id="UP000176005">
    <property type="component" value="Unassembled WGS sequence"/>
</dbReference>
<evidence type="ECO:0000256" key="2">
    <source>
        <dbReference type="ARBA" id="ARBA00022741"/>
    </source>
</evidence>
<dbReference type="InterPro" id="IPR051538">
    <property type="entry name" value="Acyl-CoA_Synth/Transferase"/>
</dbReference>
<dbReference type="GO" id="GO:0016874">
    <property type="term" value="F:ligase activity"/>
    <property type="evidence" value="ECO:0007669"/>
    <property type="project" value="UniProtKB-KW"/>
</dbReference>
<feature type="region of interest" description="Disordered" evidence="4">
    <location>
        <begin position="1"/>
        <end position="26"/>
    </location>
</feature>
<name>A0A1E7L0B5_9ACTN</name>
<evidence type="ECO:0000313" key="6">
    <source>
        <dbReference type="Proteomes" id="UP000176005"/>
    </source>
</evidence>
<feature type="compositionally biased region" description="Gly residues" evidence="4">
    <location>
        <begin position="249"/>
        <end position="272"/>
    </location>
</feature>
<proteinExistence type="predicted"/>
<dbReference type="RefSeq" id="WP_070018517.1">
    <property type="nucleotide sequence ID" value="NZ_LJGW01000358.1"/>
</dbReference>
<keyword evidence="1" id="KW-0436">Ligase</keyword>
<evidence type="ECO:0000256" key="4">
    <source>
        <dbReference type="SAM" id="MobiDB-lite"/>
    </source>
</evidence>
<dbReference type="SUPFAM" id="SSF56059">
    <property type="entry name" value="Glutathione synthetase ATP-binding domain-like"/>
    <property type="match status" value="1"/>
</dbReference>
<keyword evidence="2" id="KW-0547">Nucleotide-binding</keyword>
<protein>
    <recommendedName>
        <fullName evidence="7">ATP-grasp domain-containing protein</fullName>
    </recommendedName>
</protein>
<keyword evidence="6" id="KW-1185">Reference proteome</keyword>
<comment type="caution">
    <text evidence="5">The sequence shown here is derived from an EMBL/GenBank/DDBJ whole genome shotgun (WGS) entry which is preliminary data.</text>
</comment>
<accession>A0A1E7L0B5</accession>
<sequence length="272" mass="27653">AAPGRAPGGAPAPGGPSTRPTLVPREVGDGRTAVDEAQTMALLERFALAMPRRHLAHSADEAVRAAERVGRPCVLKLVEPLLPHRAKAGAVRVGVDGEEAVRAAWADLVREHGARGVLVAEQIDVDGGEELIAGVVADPVFGTRALLGSGGVDAEDADDARTLVPPYDARSVRHALDGLHVAARLRRIRPETGALAEELARIIGGLASLVEDTASPRLTEVECNPLLVRAGDTVVLDALAFVATDGDGDGSGGGDDGGADGDGANGGRGDAG</sequence>
<feature type="region of interest" description="Disordered" evidence="4">
    <location>
        <begin position="245"/>
        <end position="272"/>
    </location>
</feature>
<dbReference type="EMBL" id="LJGW01000358">
    <property type="protein sequence ID" value="OEV09602.1"/>
    <property type="molecule type" value="Genomic_DNA"/>
</dbReference>
<feature type="non-terminal residue" evidence="5">
    <location>
        <position position="1"/>
    </location>
</feature>
<evidence type="ECO:0000256" key="3">
    <source>
        <dbReference type="ARBA" id="ARBA00022840"/>
    </source>
</evidence>
<dbReference type="Pfam" id="PF13549">
    <property type="entry name" value="ATP-grasp_5"/>
    <property type="match status" value="1"/>
</dbReference>
<organism evidence="5 6">
    <name type="scientific">Streptomyces nanshensis</name>
    <dbReference type="NCBI Taxonomy" id="518642"/>
    <lineage>
        <taxon>Bacteria</taxon>
        <taxon>Bacillati</taxon>
        <taxon>Actinomycetota</taxon>
        <taxon>Actinomycetes</taxon>
        <taxon>Kitasatosporales</taxon>
        <taxon>Streptomycetaceae</taxon>
        <taxon>Streptomyces</taxon>
    </lineage>
</organism>
<reference evidence="5 6" key="1">
    <citation type="journal article" date="2016" name="Front. Microbiol.">
        <title>Comparative Genomics Analysis of Streptomyces Species Reveals Their Adaptation to the Marine Environment and Their Diversity at the Genomic Level.</title>
        <authorList>
            <person name="Tian X."/>
            <person name="Zhang Z."/>
            <person name="Yang T."/>
            <person name="Chen M."/>
            <person name="Li J."/>
            <person name="Chen F."/>
            <person name="Yang J."/>
            <person name="Li W."/>
            <person name="Zhang B."/>
            <person name="Zhang Z."/>
            <person name="Wu J."/>
            <person name="Zhang C."/>
            <person name="Long L."/>
            <person name="Xiao J."/>
        </authorList>
    </citation>
    <scope>NUCLEOTIDE SEQUENCE [LARGE SCALE GENOMIC DNA]</scope>
    <source>
        <strain evidence="5 6">SCSIO 10429</strain>
    </source>
</reference>
<evidence type="ECO:0000313" key="5">
    <source>
        <dbReference type="EMBL" id="OEV09602.1"/>
    </source>
</evidence>
<dbReference type="AlphaFoldDB" id="A0A1E7L0B5"/>
<dbReference type="InterPro" id="IPR013815">
    <property type="entry name" value="ATP_grasp_subdomain_1"/>
</dbReference>
<dbReference type="PANTHER" id="PTHR43334:SF1">
    <property type="entry name" value="3-HYDROXYPROPIONATE--COA LIGASE [ADP-FORMING]"/>
    <property type="match status" value="1"/>
</dbReference>
<dbReference type="PANTHER" id="PTHR43334">
    <property type="entry name" value="ACETATE--COA LIGASE [ADP-FORMING]"/>
    <property type="match status" value="1"/>
</dbReference>
<dbReference type="Gene3D" id="3.30.1490.20">
    <property type="entry name" value="ATP-grasp fold, A domain"/>
    <property type="match status" value="1"/>
</dbReference>
<dbReference type="GO" id="GO:0005524">
    <property type="term" value="F:ATP binding"/>
    <property type="evidence" value="ECO:0007669"/>
    <property type="project" value="UniProtKB-KW"/>
</dbReference>